<dbReference type="SUPFAM" id="SSF51735">
    <property type="entry name" value="NAD(P)-binding Rossmann-fold domains"/>
    <property type="match status" value="1"/>
</dbReference>
<dbReference type="InterPro" id="IPR001509">
    <property type="entry name" value="Epimerase_deHydtase"/>
</dbReference>
<sequence>MIITQKPLKVLLIGGTGTISTPICETLSQDENIDLYVLNRGHKPLPLGAKPLICDFHDVEKMESLLSEYTFDVVCNFIIFKPEEAIEQIQLFKGKIQQYIFISTVVTYNHENAVMIHESHEQDNCFSQYGRDKTRCEQIFLKAYEEFGFPITIVRPSQTYGYDRIPLSVKGKSCWSVVDRILNDKPVIVHVDGKSTWHCTHTQDFAYNFVQLINNEKTIGQAYHNINPVIVNWDMIYHTLYALLNKQPQIIHIASDTLAMSEIYDIESSILGDKQYSCLFDMSKMQKDIPDFQNHIMIEEGLKIYLEYMDTHPEKKVKDEQFDEWCDYVIQAYQDFCGQLKKSGRL</sequence>
<gene>
    <name evidence="3" type="ORF">NMU03_02100</name>
</gene>
<evidence type="ECO:0000313" key="3">
    <source>
        <dbReference type="EMBL" id="UTY39643.1"/>
    </source>
</evidence>
<reference evidence="3" key="1">
    <citation type="submission" date="2022-07" db="EMBL/GenBank/DDBJ databases">
        <title>Faecal culturing of patients with breast cancer.</title>
        <authorList>
            <person name="Teng N.M.Y."/>
            <person name="Kiu R."/>
            <person name="Evans R."/>
            <person name="Baker D.J."/>
            <person name="Zenner C."/>
            <person name="Robinson S.D."/>
            <person name="Hall L.J."/>
        </authorList>
    </citation>
    <scope>NUCLEOTIDE SEQUENCE</scope>
    <source>
        <strain evidence="3">LH1062</strain>
    </source>
</reference>
<feature type="domain" description="NAD-dependent epimerase/dehydratase" evidence="2">
    <location>
        <begin position="10"/>
        <end position="219"/>
    </location>
</feature>
<accession>A0ABY5I6H1</accession>
<organism evidence="3 4">
    <name type="scientific">Allocoprobacillus halotolerans</name>
    <dbReference type="NCBI Taxonomy" id="2944914"/>
    <lineage>
        <taxon>Bacteria</taxon>
        <taxon>Bacillati</taxon>
        <taxon>Bacillota</taxon>
        <taxon>Erysipelotrichia</taxon>
        <taxon>Erysipelotrichales</taxon>
        <taxon>Erysipelotrichaceae</taxon>
        <taxon>Allocoprobacillus</taxon>
    </lineage>
</organism>
<dbReference type="RefSeq" id="WP_290140895.1">
    <property type="nucleotide sequence ID" value="NZ_CP101620.1"/>
</dbReference>
<name>A0ABY5I6H1_9FIRM</name>
<evidence type="ECO:0000259" key="2">
    <source>
        <dbReference type="Pfam" id="PF01370"/>
    </source>
</evidence>
<protein>
    <submittedName>
        <fullName evidence="3">NAD-dependent epimerase/dehydratase family protein</fullName>
    </submittedName>
</protein>
<dbReference type="Gene3D" id="3.40.50.720">
    <property type="entry name" value="NAD(P)-binding Rossmann-like Domain"/>
    <property type="match status" value="1"/>
</dbReference>
<dbReference type="Pfam" id="PF01370">
    <property type="entry name" value="Epimerase"/>
    <property type="match status" value="1"/>
</dbReference>
<dbReference type="InterPro" id="IPR036291">
    <property type="entry name" value="NAD(P)-bd_dom_sf"/>
</dbReference>
<proteinExistence type="inferred from homology"/>
<comment type="similarity">
    <text evidence="1">Belongs to the NAD(P)-dependent epimerase/dehydratase family.</text>
</comment>
<evidence type="ECO:0000256" key="1">
    <source>
        <dbReference type="ARBA" id="ARBA00007637"/>
    </source>
</evidence>
<dbReference type="PANTHER" id="PTHR43000">
    <property type="entry name" value="DTDP-D-GLUCOSE 4,6-DEHYDRATASE-RELATED"/>
    <property type="match status" value="1"/>
</dbReference>
<dbReference type="EMBL" id="CP101620">
    <property type="protein sequence ID" value="UTY39643.1"/>
    <property type="molecule type" value="Genomic_DNA"/>
</dbReference>
<dbReference type="Proteomes" id="UP001060112">
    <property type="component" value="Chromosome"/>
</dbReference>
<evidence type="ECO:0000313" key="4">
    <source>
        <dbReference type="Proteomes" id="UP001060112"/>
    </source>
</evidence>
<keyword evidence="4" id="KW-1185">Reference proteome</keyword>